<protein>
    <submittedName>
        <fullName evidence="1">Uncharacterized protein</fullName>
    </submittedName>
</protein>
<keyword evidence="2" id="KW-1185">Reference proteome</keyword>
<evidence type="ECO:0000313" key="1">
    <source>
        <dbReference type="EMBL" id="GIY35797.1"/>
    </source>
</evidence>
<dbReference type="Proteomes" id="UP001054837">
    <property type="component" value="Unassembled WGS sequence"/>
</dbReference>
<sequence length="134" mass="15184">MTAANIAWFRSDLDSQTPKFVFGRSRLGYFSDLSFVVRFYGHCLLHHCLQTLNRPSTNASTNINKSGNFFQCMPMGFGQIVASFFHSIKSLPVSISTYYCSLEQNCLTECYCFMTTNRQCACSRARDLIAARSL</sequence>
<comment type="caution">
    <text evidence="1">The sequence shown here is derived from an EMBL/GenBank/DDBJ whole genome shotgun (WGS) entry which is preliminary data.</text>
</comment>
<dbReference type="EMBL" id="BPLQ01008199">
    <property type="protein sequence ID" value="GIY35797.1"/>
    <property type="molecule type" value="Genomic_DNA"/>
</dbReference>
<dbReference type="AlphaFoldDB" id="A0AAV4SQR4"/>
<proteinExistence type="predicted"/>
<evidence type="ECO:0000313" key="2">
    <source>
        <dbReference type="Proteomes" id="UP001054837"/>
    </source>
</evidence>
<name>A0AAV4SQR4_9ARAC</name>
<gene>
    <name evidence="1" type="ORF">CDAR_403961</name>
</gene>
<reference evidence="1 2" key="1">
    <citation type="submission" date="2021-06" db="EMBL/GenBank/DDBJ databases">
        <title>Caerostris darwini draft genome.</title>
        <authorList>
            <person name="Kono N."/>
            <person name="Arakawa K."/>
        </authorList>
    </citation>
    <scope>NUCLEOTIDE SEQUENCE [LARGE SCALE GENOMIC DNA]</scope>
</reference>
<accession>A0AAV4SQR4</accession>
<organism evidence="1 2">
    <name type="scientific">Caerostris darwini</name>
    <dbReference type="NCBI Taxonomy" id="1538125"/>
    <lineage>
        <taxon>Eukaryota</taxon>
        <taxon>Metazoa</taxon>
        <taxon>Ecdysozoa</taxon>
        <taxon>Arthropoda</taxon>
        <taxon>Chelicerata</taxon>
        <taxon>Arachnida</taxon>
        <taxon>Araneae</taxon>
        <taxon>Araneomorphae</taxon>
        <taxon>Entelegynae</taxon>
        <taxon>Araneoidea</taxon>
        <taxon>Araneidae</taxon>
        <taxon>Caerostris</taxon>
    </lineage>
</organism>